<name>A0A8S9FX78_BRACR</name>
<dbReference type="PANTHER" id="PTHR11129:SF10">
    <property type="entry name" value="PROTEIN PRENYLYLTRANSFERASE SUPERFAMILY PROTEIN"/>
    <property type="match status" value="1"/>
</dbReference>
<keyword evidence="2" id="KW-0637">Prenyltransferase</keyword>
<dbReference type="Proteomes" id="UP000712281">
    <property type="component" value="Unassembled WGS sequence"/>
</dbReference>
<evidence type="ECO:0000256" key="1">
    <source>
        <dbReference type="ARBA" id="ARBA00006734"/>
    </source>
</evidence>
<dbReference type="GO" id="GO:0004660">
    <property type="term" value="F:protein farnesyltransferase activity"/>
    <property type="evidence" value="ECO:0007669"/>
    <property type="project" value="TreeGrafter"/>
</dbReference>
<dbReference type="PANTHER" id="PTHR11129">
    <property type="entry name" value="PROTEIN FARNESYLTRANSFERASE ALPHA SUBUNIT/RAB GERANYLGERANYL TRANSFERASE ALPHA SUBUNIT"/>
    <property type="match status" value="1"/>
</dbReference>
<dbReference type="PROSITE" id="PS51147">
    <property type="entry name" value="PFTA"/>
    <property type="match status" value="1"/>
</dbReference>
<dbReference type="GO" id="GO:0005953">
    <property type="term" value="C:CAAX-protein geranylgeranyltransferase complex"/>
    <property type="evidence" value="ECO:0007669"/>
    <property type="project" value="TreeGrafter"/>
</dbReference>
<evidence type="ECO:0000256" key="4">
    <source>
        <dbReference type="ARBA" id="ARBA00022737"/>
    </source>
</evidence>
<dbReference type="SUPFAM" id="SSF48439">
    <property type="entry name" value="Protein prenylyltransferase"/>
    <property type="match status" value="1"/>
</dbReference>
<evidence type="ECO:0000313" key="5">
    <source>
        <dbReference type="EMBL" id="KAF2537694.1"/>
    </source>
</evidence>
<dbReference type="Pfam" id="PF01239">
    <property type="entry name" value="PPTA"/>
    <property type="match status" value="1"/>
</dbReference>
<comment type="similarity">
    <text evidence="1">Belongs to the protein prenyltransferase subunit alpha family.</text>
</comment>
<dbReference type="InterPro" id="IPR002088">
    <property type="entry name" value="Prenyl_trans_a"/>
</dbReference>
<evidence type="ECO:0000313" key="6">
    <source>
        <dbReference type="Proteomes" id="UP000712281"/>
    </source>
</evidence>
<reference evidence="5" key="1">
    <citation type="submission" date="2019-12" db="EMBL/GenBank/DDBJ databases">
        <title>Genome sequencing and annotation of Brassica cretica.</title>
        <authorList>
            <person name="Studholme D.J."/>
            <person name="Sarris P.F."/>
        </authorList>
    </citation>
    <scope>NUCLEOTIDE SEQUENCE</scope>
    <source>
        <strain evidence="5">PFS-001/15</strain>
        <tissue evidence="5">Leaf</tissue>
    </source>
</reference>
<sequence length="79" mass="9465">MKHSQAVLLLSSDFGTAWNARKLILSKQNHHGVFMEELRLSRIILSNSPKSEPTWSHRRWIKDEFSEFFHTTRDYHQRV</sequence>
<accession>A0A8S9FX78</accession>
<protein>
    <submittedName>
        <fullName evidence="5">Uncharacterized protein</fullName>
    </submittedName>
</protein>
<organism evidence="5 6">
    <name type="scientific">Brassica cretica</name>
    <name type="common">Mustard</name>
    <dbReference type="NCBI Taxonomy" id="69181"/>
    <lineage>
        <taxon>Eukaryota</taxon>
        <taxon>Viridiplantae</taxon>
        <taxon>Streptophyta</taxon>
        <taxon>Embryophyta</taxon>
        <taxon>Tracheophyta</taxon>
        <taxon>Spermatophyta</taxon>
        <taxon>Magnoliopsida</taxon>
        <taxon>eudicotyledons</taxon>
        <taxon>Gunneridae</taxon>
        <taxon>Pentapetalae</taxon>
        <taxon>rosids</taxon>
        <taxon>malvids</taxon>
        <taxon>Brassicales</taxon>
        <taxon>Brassicaceae</taxon>
        <taxon>Brassiceae</taxon>
        <taxon>Brassica</taxon>
    </lineage>
</organism>
<comment type="caution">
    <text evidence="5">The sequence shown here is derived from an EMBL/GenBank/DDBJ whole genome shotgun (WGS) entry which is preliminary data.</text>
</comment>
<dbReference type="Gene3D" id="1.25.40.120">
    <property type="entry name" value="Protein prenylyltransferase"/>
    <property type="match status" value="1"/>
</dbReference>
<dbReference type="GO" id="GO:0004662">
    <property type="term" value="F:CAAX-protein geranylgeranyltransferase activity"/>
    <property type="evidence" value="ECO:0007669"/>
    <property type="project" value="TreeGrafter"/>
</dbReference>
<gene>
    <name evidence="5" type="ORF">F2Q68_00020060</name>
</gene>
<dbReference type="GO" id="GO:0005965">
    <property type="term" value="C:protein farnesyltransferase complex"/>
    <property type="evidence" value="ECO:0007669"/>
    <property type="project" value="TreeGrafter"/>
</dbReference>
<keyword evidence="4" id="KW-0677">Repeat</keyword>
<proteinExistence type="inferred from homology"/>
<evidence type="ECO:0000256" key="2">
    <source>
        <dbReference type="ARBA" id="ARBA00022602"/>
    </source>
</evidence>
<keyword evidence="3" id="KW-0808">Transferase</keyword>
<dbReference type="EMBL" id="QGKW02002228">
    <property type="protein sequence ID" value="KAF2537694.1"/>
    <property type="molecule type" value="Genomic_DNA"/>
</dbReference>
<dbReference type="AlphaFoldDB" id="A0A8S9FX78"/>
<evidence type="ECO:0000256" key="3">
    <source>
        <dbReference type="ARBA" id="ARBA00022679"/>
    </source>
</evidence>